<reference evidence="3" key="1">
    <citation type="submission" date="2018-05" db="EMBL/GenBank/DDBJ databases">
        <title>Draft genome of Mucuna pruriens seed.</title>
        <authorList>
            <person name="Nnadi N.E."/>
            <person name="Vos R."/>
            <person name="Hasami M.H."/>
            <person name="Devisetty U.K."/>
            <person name="Aguiy J.C."/>
        </authorList>
    </citation>
    <scope>NUCLEOTIDE SEQUENCE [LARGE SCALE GENOMIC DNA]</scope>
    <source>
        <strain evidence="3">JCA_2017</strain>
    </source>
</reference>
<evidence type="ECO:0000256" key="2">
    <source>
        <dbReference type="SAM" id="MobiDB-lite"/>
    </source>
</evidence>
<gene>
    <name evidence="3" type="ORF">CR513_23583</name>
</gene>
<keyword evidence="1" id="KW-0175">Coiled coil</keyword>
<proteinExistence type="predicted"/>
<dbReference type="EMBL" id="QJKJ01004462">
    <property type="protein sequence ID" value="RDX94074.1"/>
    <property type="molecule type" value="Genomic_DNA"/>
</dbReference>
<feature type="non-terminal residue" evidence="3">
    <location>
        <position position="1"/>
    </location>
</feature>
<organism evidence="3 4">
    <name type="scientific">Mucuna pruriens</name>
    <name type="common">Velvet bean</name>
    <name type="synonym">Dolichos pruriens</name>
    <dbReference type="NCBI Taxonomy" id="157652"/>
    <lineage>
        <taxon>Eukaryota</taxon>
        <taxon>Viridiplantae</taxon>
        <taxon>Streptophyta</taxon>
        <taxon>Embryophyta</taxon>
        <taxon>Tracheophyta</taxon>
        <taxon>Spermatophyta</taxon>
        <taxon>Magnoliopsida</taxon>
        <taxon>eudicotyledons</taxon>
        <taxon>Gunneridae</taxon>
        <taxon>Pentapetalae</taxon>
        <taxon>rosids</taxon>
        <taxon>fabids</taxon>
        <taxon>Fabales</taxon>
        <taxon>Fabaceae</taxon>
        <taxon>Papilionoideae</taxon>
        <taxon>50 kb inversion clade</taxon>
        <taxon>NPAAA clade</taxon>
        <taxon>indigoferoid/millettioid clade</taxon>
        <taxon>Phaseoleae</taxon>
        <taxon>Mucuna</taxon>
    </lineage>
</organism>
<dbReference type="AlphaFoldDB" id="A0A371GU53"/>
<keyword evidence="4" id="KW-1185">Reference proteome</keyword>
<protein>
    <submittedName>
        <fullName evidence="3">Uncharacterized protein</fullName>
    </submittedName>
</protein>
<evidence type="ECO:0000256" key="1">
    <source>
        <dbReference type="SAM" id="Coils"/>
    </source>
</evidence>
<sequence>MWKLPKCATHGNSRLHKLQSDGCSQTIGISHDPSPCRGIDYPLCPQRTKSQNVGMLRKITHTWGNIVKKGMRIGTKEPLYHANAPKIIEKVPILDIPRKEETEELGEVLLKSKEEKKGLKKRLEEAYEKQRISLEETEEKRKSLEKICKRAKIEENNLRTNDYLRAPDQEMGLRREERDRVLAKKTKS</sequence>
<feature type="compositionally biased region" description="Basic and acidic residues" evidence="2">
    <location>
        <begin position="168"/>
        <end position="182"/>
    </location>
</feature>
<dbReference type="Proteomes" id="UP000257109">
    <property type="component" value="Unassembled WGS sequence"/>
</dbReference>
<feature type="coiled-coil region" evidence="1">
    <location>
        <begin position="109"/>
        <end position="161"/>
    </location>
</feature>
<accession>A0A371GU53</accession>
<name>A0A371GU53_MUCPR</name>
<evidence type="ECO:0000313" key="3">
    <source>
        <dbReference type="EMBL" id="RDX94074.1"/>
    </source>
</evidence>
<comment type="caution">
    <text evidence="3">The sequence shown here is derived from an EMBL/GenBank/DDBJ whole genome shotgun (WGS) entry which is preliminary data.</text>
</comment>
<evidence type="ECO:0000313" key="4">
    <source>
        <dbReference type="Proteomes" id="UP000257109"/>
    </source>
</evidence>
<feature type="region of interest" description="Disordered" evidence="2">
    <location>
        <begin position="168"/>
        <end position="188"/>
    </location>
</feature>